<dbReference type="KEGG" id="mpro:BJP34_26305"/>
<accession>A0A1D8TY47</accession>
<reference evidence="3" key="1">
    <citation type="submission" date="2016-10" db="EMBL/GenBank/DDBJ databases">
        <title>Comparative genomics uncovers the prolific and rare metabolic potential of the cyanobacterial genus Moorea.</title>
        <authorList>
            <person name="Leao T."/>
            <person name="Castelao G."/>
            <person name="Korobeynikov A."/>
            <person name="Monroe E.A."/>
            <person name="Podell S."/>
            <person name="Glukhov E."/>
            <person name="Allen E."/>
            <person name="Gerwick W.H."/>
            <person name="Gerwick L."/>
        </authorList>
    </citation>
    <scope>NUCLEOTIDE SEQUENCE [LARGE SCALE GENOMIC DNA]</scope>
    <source>
        <strain evidence="3">PAL-8-15-08-1</strain>
    </source>
</reference>
<dbReference type="PANTHER" id="PTHR43629">
    <property type="entry name" value="PEPTIDYL-PROLYL CIS-TRANS ISOMERASE"/>
    <property type="match status" value="1"/>
</dbReference>
<proteinExistence type="predicted"/>
<dbReference type="SUPFAM" id="SSF52821">
    <property type="entry name" value="Rhodanese/Cell cycle control phosphatase"/>
    <property type="match status" value="1"/>
</dbReference>
<dbReference type="Proteomes" id="UP000177870">
    <property type="component" value="Chromosome"/>
</dbReference>
<protein>
    <submittedName>
        <fullName evidence="2">Rhodanese-related sulfurtransferase</fullName>
    </submittedName>
</protein>
<dbReference type="EMBL" id="CP017599">
    <property type="protein sequence ID" value="AOX02485.1"/>
    <property type="molecule type" value="Genomic_DNA"/>
</dbReference>
<keyword evidence="2" id="KW-0808">Transferase</keyword>
<dbReference type="OrthoDB" id="9800872at2"/>
<name>A0A1D8TY47_9CYAN</name>
<evidence type="ECO:0000259" key="1">
    <source>
        <dbReference type="PROSITE" id="PS50206"/>
    </source>
</evidence>
<dbReference type="RefSeq" id="WP_070394892.1">
    <property type="nucleotide sequence ID" value="NZ_CP017599.1"/>
</dbReference>
<dbReference type="STRING" id="1458985.BJP34_26305"/>
<dbReference type="SMART" id="SM00450">
    <property type="entry name" value="RHOD"/>
    <property type="match status" value="1"/>
</dbReference>
<dbReference type="AlphaFoldDB" id="A0A1D8TY47"/>
<organism evidence="2 3">
    <name type="scientific">Moorena producens PAL-8-15-08-1</name>
    <dbReference type="NCBI Taxonomy" id="1458985"/>
    <lineage>
        <taxon>Bacteria</taxon>
        <taxon>Bacillati</taxon>
        <taxon>Cyanobacteriota</taxon>
        <taxon>Cyanophyceae</taxon>
        <taxon>Coleofasciculales</taxon>
        <taxon>Coleofasciculaceae</taxon>
        <taxon>Moorena</taxon>
    </lineage>
</organism>
<gene>
    <name evidence="2" type="ORF">BJP34_26305</name>
</gene>
<dbReference type="InterPro" id="IPR036873">
    <property type="entry name" value="Rhodanese-like_dom_sf"/>
</dbReference>
<sequence length="119" mass="13370">MVAQSFDQPLVEISVEQLARQMADSPEQLQLIDVRERQEVAIASIEGFEILPLSEFAQWSGEISTRFDPAVETMVMCHHGMRSAQMCQWLISQGFTNVKNVAGGIDAYSIIVDHSIPRY</sequence>
<evidence type="ECO:0000313" key="2">
    <source>
        <dbReference type="EMBL" id="AOX02485.1"/>
    </source>
</evidence>
<evidence type="ECO:0000313" key="3">
    <source>
        <dbReference type="Proteomes" id="UP000177870"/>
    </source>
</evidence>
<dbReference type="PROSITE" id="PS50206">
    <property type="entry name" value="RHODANESE_3"/>
    <property type="match status" value="1"/>
</dbReference>
<dbReference type="Gene3D" id="3.40.250.10">
    <property type="entry name" value="Rhodanese-like domain"/>
    <property type="match status" value="1"/>
</dbReference>
<dbReference type="PANTHER" id="PTHR43629:SF2">
    <property type="entry name" value="RHODANESE-LIKE_PPIC DOMAIN-CONTAINING PROTEIN 12, CHLOROPLASTIC"/>
    <property type="match status" value="1"/>
</dbReference>
<dbReference type="Pfam" id="PF00581">
    <property type="entry name" value="Rhodanese"/>
    <property type="match status" value="1"/>
</dbReference>
<dbReference type="InterPro" id="IPR052204">
    <property type="entry name" value="PpiC/parvulin_rotamase"/>
</dbReference>
<dbReference type="GO" id="GO:0016740">
    <property type="term" value="F:transferase activity"/>
    <property type="evidence" value="ECO:0007669"/>
    <property type="project" value="UniProtKB-KW"/>
</dbReference>
<feature type="domain" description="Rhodanese" evidence="1">
    <location>
        <begin position="25"/>
        <end position="117"/>
    </location>
</feature>
<dbReference type="InterPro" id="IPR001763">
    <property type="entry name" value="Rhodanese-like_dom"/>
</dbReference>